<feature type="region of interest" description="Disordered" evidence="2">
    <location>
        <begin position="293"/>
        <end position="371"/>
    </location>
</feature>
<comment type="caution">
    <text evidence="3">The sequence shown here is derived from an EMBL/GenBank/DDBJ whole genome shotgun (WGS) entry which is preliminary data.</text>
</comment>
<feature type="compositionally biased region" description="Basic residues" evidence="2">
    <location>
        <begin position="152"/>
        <end position="164"/>
    </location>
</feature>
<feature type="compositionally biased region" description="Polar residues" evidence="2">
    <location>
        <begin position="345"/>
        <end position="361"/>
    </location>
</feature>
<reference evidence="3 4" key="1">
    <citation type="submission" date="2024-04" db="EMBL/GenBank/DDBJ databases">
        <authorList>
            <consortium name="Genoscope - CEA"/>
            <person name="William W."/>
        </authorList>
    </citation>
    <scope>NUCLEOTIDE SEQUENCE [LARGE SCALE GENOMIC DNA]</scope>
</reference>
<evidence type="ECO:0000313" key="3">
    <source>
        <dbReference type="EMBL" id="CAL1542966.1"/>
    </source>
</evidence>
<sequence>MSQKGPCLTEQKKSMYEIRADAAIILEEFLKKHIAENDFRNSAVTGRNKSDPLSERTKVYVGHKRNGVPRSKTMPSKTDSQEKNAENHSNNNGMPRSKTIPFENDPSKVNDLKRKDSDSSSDKNVRIHGKSMENGFESSADSDGDPEEVLSNRKKKSAFKKAKQRLRHWFHLSTRDKKDGLMTGSEQNTPTVTKKIKKKYSLDDHGHTHRADSKYSTLDTVNIHAQGQADKDSQKNGRKSSFFGSIRKTQKIKAAVASESKPEITRVELEKPRSSLVSFPAIAGAVAQGLINLPTDNNHHLPAPPPPPPGQASPTDNNHHLPAPPPPPPGQASSVSKSSSPSPLNIGSVQAANSTSSSNFPASDYTKDGSNTNILSSVKSNALDSPGEDIDYIDLDDLASQTSSSKVDVRSGSSPKMFKKFLGSSGLLKLKLLAESIGRENEEQEEMVDGISSSKMTSQAATDFLDELGHDALDGQNSAKAQHQSDKDELYGKIAKKLAEMADSYSATMSDPESRSVAAVLAAPPSELEKDIIDCLRSIGDRNSAVVDENFEAARAEATEEAYHRFKSTIQNSMGSELSWNHLAFVFFTTKGVISAVGKGTKAAAKAKEFTLDYISDNFASWIMDQGGFDSIMVSSSDSDFELD</sequence>
<evidence type="ECO:0000256" key="1">
    <source>
        <dbReference type="ARBA" id="ARBA00022703"/>
    </source>
</evidence>
<dbReference type="GO" id="GO:0042981">
    <property type="term" value="P:regulation of apoptotic process"/>
    <property type="evidence" value="ECO:0007669"/>
    <property type="project" value="InterPro"/>
</dbReference>
<protein>
    <submittedName>
        <fullName evidence="3">Uncharacterized protein</fullName>
    </submittedName>
</protein>
<keyword evidence="1" id="KW-0053">Apoptosis</keyword>
<evidence type="ECO:0000256" key="2">
    <source>
        <dbReference type="SAM" id="MobiDB-lite"/>
    </source>
</evidence>
<dbReference type="AlphaFoldDB" id="A0AAV2I8T4"/>
<keyword evidence="4" id="KW-1185">Reference proteome</keyword>
<accession>A0AAV2I8T4</accession>
<dbReference type="PROSITE" id="PS50062">
    <property type="entry name" value="BCL2_FAMILY"/>
    <property type="match status" value="1"/>
</dbReference>
<feature type="region of interest" description="Disordered" evidence="2">
    <location>
        <begin position="36"/>
        <end position="164"/>
    </location>
</feature>
<dbReference type="Proteomes" id="UP001497497">
    <property type="component" value="Unassembled WGS sequence"/>
</dbReference>
<gene>
    <name evidence="3" type="ORF">GSLYS_00016500001</name>
</gene>
<dbReference type="Gene3D" id="1.10.437.10">
    <property type="entry name" value="Blc2-like"/>
    <property type="match status" value="1"/>
</dbReference>
<dbReference type="InterPro" id="IPR036834">
    <property type="entry name" value="Bcl-2-like_sf"/>
</dbReference>
<dbReference type="GO" id="GO:0006915">
    <property type="term" value="P:apoptotic process"/>
    <property type="evidence" value="ECO:0007669"/>
    <property type="project" value="UniProtKB-KW"/>
</dbReference>
<name>A0AAV2I8T4_LYMST</name>
<feature type="compositionally biased region" description="Basic and acidic residues" evidence="2">
    <location>
        <begin position="48"/>
        <end position="58"/>
    </location>
</feature>
<proteinExistence type="predicted"/>
<dbReference type="SUPFAM" id="SSF56854">
    <property type="entry name" value="Bcl-2 inhibitors of programmed cell death"/>
    <property type="match status" value="1"/>
</dbReference>
<organism evidence="3 4">
    <name type="scientific">Lymnaea stagnalis</name>
    <name type="common">Great pond snail</name>
    <name type="synonym">Helix stagnalis</name>
    <dbReference type="NCBI Taxonomy" id="6523"/>
    <lineage>
        <taxon>Eukaryota</taxon>
        <taxon>Metazoa</taxon>
        <taxon>Spiralia</taxon>
        <taxon>Lophotrochozoa</taxon>
        <taxon>Mollusca</taxon>
        <taxon>Gastropoda</taxon>
        <taxon>Heterobranchia</taxon>
        <taxon>Euthyneura</taxon>
        <taxon>Panpulmonata</taxon>
        <taxon>Hygrophila</taxon>
        <taxon>Lymnaeoidea</taxon>
        <taxon>Lymnaeidae</taxon>
        <taxon>Lymnaea</taxon>
    </lineage>
</organism>
<feature type="compositionally biased region" description="Pro residues" evidence="2">
    <location>
        <begin position="302"/>
        <end position="311"/>
    </location>
</feature>
<dbReference type="EMBL" id="CAXITT010000517">
    <property type="protein sequence ID" value="CAL1542966.1"/>
    <property type="molecule type" value="Genomic_DNA"/>
</dbReference>
<feature type="compositionally biased region" description="Low complexity" evidence="2">
    <location>
        <begin position="331"/>
        <end position="343"/>
    </location>
</feature>
<evidence type="ECO:0000313" key="4">
    <source>
        <dbReference type="Proteomes" id="UP001497497"/>
    </source>
</evidence>
<feature type="region of interest" description="Disordered" evidence="2">
    <location>
        <begin position="225"/>
        <end position="245"/>
    </location>
</feature>
<dbReference type="InterPro" id="IPR002475">
    <property type="entry name" value="Bcl2-like"/>
</dbReference>
<feature type="compositionally biased region" description="Basic and acidic residues" evidence="2">
    <location>
        <begin position="105"/>
        <end position="125"/>
    </location>
</feature>